<protein>
    <submittedName>
        <fullName evidence="1">PHIKZ224</fullName>
    </submittedName>
</protein>
<keyword evidence="2" id="KW-1185">Reference proteome</keyword>
<dbReference type="GeneID" id="1258367"/>
<sequence>MDHYRCHMLTMVPLYPGVRGYLEDSVFSKNGINDIGYHKWLSPKRVVGPDGLIISEVKITPRIARMEGEVILKVWDKWRRAQPKLVATVYIDPKDNSYRVEVEPFYACRRILLEVDLWAQVIPGDRAPFVNDSVDGTWASRDII</sequence>
<accession>Q8SCT8</accession>
<organism evidence="1 2">
    <name type="scientific">Pseudomonas phage phiKZ</name>
    <dbReference type="NCBI Taxonomy" id="2905945"/>
    <lineage>
        <taxon>Viruses</taxon>
        <taxon>Duplodnaviria</taxon>
        <taxon>Heunggongvirae</taxon>
        <taxon>Uroviricota</taxon>
        <taxon>Caudoviricetes</taxon>
        <taxon>Chimalliviridae</taxon>
        <taxon>Phikzvirus</taxon>
        <taxon>Phikzvirus phiKZ</taxon>
    </lineage>
</organism>
<dbReference type="KEGG" id="vg:1258367"/>
<name>Q8SCT8_BPDPK</name>
<evidence type="ECO:0000313" key="2">
    <source>
        <dbReference type="Proteomes" id="UP000002098"/>
    </source>
</evidence>
<evidence type="ECO:0000313" key="1">
    <source>
        <dbReference type="EMBL" id="AAL83125.1"/>
    </source>
</evidence>
<dbReference type="Proteomes" id="UP000002098">
    <property type="component" value="Segment"/>
</dbReference>
<proteinExistence type="predicted"/>
<reference evidence="1 2" key="1">
    <citation type="journal article" date="2002" name="J. Mol. Biol.">
        <title>The genome of bacteriophage phiKZ of Pseudomonas aeruginosa.</title>
        <authorList>
            <person name="Mesyanzhinov V.V."/>
            <person name="Robben J."/>
            <person name="Grymonprez B."/>
            <person name="Kostyuchenko V.A."/>
            <person name="Bourkaltseva M.V."/>
            <person name="Sykilinda N.N."/>
            <person name="Krylov V.N."/>
            <person name="Volckaert G."/>
        </authorList>
    </citation>
    <scope>NUCLEOTIDE SEQUENCE</scope>
</reference>
<organismHost>
    <name type="scientific">Pseudomonas aeruginosa</name>
    <dbReference type="NCBI Taxonomy" id="287"/>
</organismHost>
<dbReference type="EMBL" id="AF399011">
    <property type="protein sequence ID" value="AAL83125.1"/>
    <property type="molecule type" value="Genomic_DNA"/>
</dbReference>
<dbReference type="RefSeq" id="NP_803790.1">
    <property type="nucleotide sequence ID" value="NC_004629.1"/>
</dbReference>